<dbReference type="EMBL" id="BARU01002958">
    <property type="protein sequence ID" value="GAH19435.1"/>
    <property type="molecule type" value="Genomic_DNA"/>
</dbReference>
<evidence type="ECO:0000259" key="1">
    <source>
        <dbReference type="PROSITE" id="PS51781"/>
    </source>
</evidence>
<reference evidence="2" key="1">
    <citation type="journal article" date="2014" name="Front. Microbiol.">
        <title>High frequency of phylogenetically diverse reductive dehalogenase-homologous genes in deep subseafloor sedimentary metagenomes.</title>
        <authorList>
            <person name="Kawai M."/>
            <person name="Futagami T."/>
            <person name="Toyoda A."/>
            <person name="Takaki Y."/>
            <person name="Nishi S."/>
            <person name="Hori S."/>
            <person name="Arai W."/>
            <person name="Tsubouchi T."/>
            <person name="Morono Y."/>
            <person name="Uchiyama I."/>
            <person name="Ito T."/>
            <person name="Fujiyama A."/>
            <person name="Inagaki F."/>
            <person name="Takami H."/>
        </authorList>
    </citation>
    <scope>NUCLEOTIDE SEQUENCE</scope>
    <source>
        <strain evidence="2">Expedition CK06-06</strain>
    </source>
</reference>
<dbReference type="PROSITE" id="PS51781">
    <property type="entry name" value="SH3B"/>
    <property type="match status" value="1"/>
</dbReference>
<sequence>MEFYINLAKDTGPKKLKTQNSKLKTVDTGVVFTLVILAVLASAGFGREAAGPPERAASAGGAEESVLSFPYVAEITGDNVNIRSGRGTNYYGCGKLNKGDRVKVVNHLLGWSCIVPPTGSFSWISTQYIGIDPDKPTVGIVTGD</sequence>
<name>X1EGH1_9ZZZZ</name>
<protein>
    <recommendedName>
        <fullName evidence="1">SH3b domain-containing protein</fullName>
    </recommendedName>
</protein>
<feature type="non-terminal residue" evidence="2">
    <location>
        <position position="144"/>
    </location>
</feature>
<gene>
    <name evidence="2" type="ORF">S03H2_06668</name>
</gene>
<comment type="caution">
    <text evidence="2">The sequence shown here is derived from an EMBL/GenBank/DDBJ whole genome shotgun (WGS) entry which is preliminary data.</text>
</comment>
<dbReference type="InterPro" id="IPR003646">
    <property type="entry name" value="SH3-like_bac-type"/>
</dbReference>
<organism evidence="2">
    <name type="scientific">marine sediment metagenome</name>
    <dbReference type="NCBI Taxonomy" id="412755"/>
    <lineage>
        <taxon>unclassified sequences</taxon>
        <taxon>metagenomes</taxon>
        <taxon>ecological metagenomes</taxon>
    </lineage>
</organism>
<dbReference type="Gene3D" id="2.30.30.40">
    <property type="entry name" value="SH3 Domains"/>
    <property type="match status" value="1"/>
</dbReference>
<evidence type="ECO:0000313" key="2">
    <source>
        <dbReference type="EMBL" id="GAH19435.1"/>
    </source>
</evidence>
<dbReference type="AlphaFoldDB" id="X1EGH1"/>
<proteinExistence type="predicted"/>
<feature type="domain" description="SH3b" evidence="1">
    <location>
        <begin position="70"/>
        <end position="133"/>
    </location>
</feature>
<accession>X1EGH1</accession>
<dbReference type="SMART" id="SM00287">
    <property type="entry name" value="SH3b"/>
    <property type="match status" value="1"/>
</dbReference>